<name>A0AA36EZF0_OCTVU</name>
<evidence type="ECO:0000313" key="1">
    <source>
        <dbReference type="EMBL" id="CAI9719901.1"/>
    </source>
</evidence>
<organism evidence="1 2">
    <name type="scientific">Octopus vulgaris</name>
    <name type="common">Common octopus</name>
    <dbReference type="NCBI Taxonomy" id="6645"/>
    <lineage>
        <taxon>Eukaryota</taxon>
        <taxon>Metazoa</taxon>
        <taxon>Spiralia</taxon>
        <taxon>Lophotrochozoa</taxon>
        <taxon>Mollusca</taxon>
        <taxon>Cephalopoda</taxon>
        <taxon>Coleoidea</taxon>
        <taxon>Octopodiformes</taxon>
        <taxon>Octopoda</taxon>
        <taxon>Incirrata</taxon>
        <taxon>Octopodidae</taxon>
        <taxon>Octopus</taxon>
    </lineage>
</organism>
<reference evidence="1" key="1">
    <citation type="submission" date="2023-08" db="EMBL/GenBank/DDBJ databases">
        <authorList>
            <person name="Alioto T."/>
            <person name="Alioto T."/>
            <person name="Gomez Garrido J."/>
        </authorList>
    </citation>
    <scope>NUCLEOTIDE SEQUENCE</scope>
</reference>
<proteinExistence type="predicted"/>
<evidence type="ECO:0000313" key="2">
    <source>
        <dbReference type="Proteomes" id="UP001162480"/>
    </source>
</evidence>
<dbReference type="Proteomes" id="UP001162480">
    <property type="component" value="Chromosome 3"/>
</dbReference>
<sequence length="81" mass="9404">MTVHVILNHVNIYIQNMSKVLLGDGIVGVASMIGKRKDMNKTILMYRVMKYYKCVDMDKSDIVIQCLRFCAHRRKIVVSEK</sequence>
<accession>A0AA36EZF0</accession>
<gene>
    <name evidence="1" type="ORF">OCTVUL_1B005386</name>
</gene>
<dbReference type="EMBL" id="OX597816">
    <property type="protein sequence ID" value="CAI9719901.1"/>
    <property type="molecule type" value="Genomic_DNA"/>
</dbReference>
<protein>
    <submittedName>
        <fullName evidence="1">Uncharacterized protein</fullName>
    </submittedName>
</protein>
<dbReference type="AlphaFoldDB" id="A0AA36EZF0"/>
<keyword evidence="2" id="KW-1185">Reference proteome</keyword>